<comment type="subcellular location">
    <subcellularLocation>
        <location evidence="2">Cell membrane</location>
    </subcellularLocation>
    <subcellularLocation>
        <location evidence="1">Cell projection</location>
        <location evidence="1">Phagocytic cup</location>
    </subcellularLocation>
    <subcellularLocation>
        <location evidence="5">Cytoplasm</location>
    </subcellularLocation>
    <subcellularLocation>
        <location evidence="4">Early endosome</location>
    </subcellularLocation>
    <subcellularLocation>
        <location evidence="3">Endoplasmic reticulum</location>
    </subcellularLocation>
    <subcellularLocation>
        <location evidence="6">Golgi apparatus</location>
    </subcellularLocation>
    <subcellularLocation>
        <location evidence="7">Late endosome</location>
    </subcellularLocation>
</comment>
<sequence length="219" mass="25806">MGNCNAKRAQPSTRNSVKDNYTDKREENLKQMSKFCELSLHKEPSCHINIQDVKRDNEDTGDIFYRFVILHAEEDVEEAVRIQELLQNEFCIKPGIIFAEMPCGRHLIENLNDALSNSAWTIILLTENFLSELWYQFQSYTSLLNSVIVPYKCNTVIPMRPRNNPLPWERTPFIFQTINVLQEDSPGFAEQIKKTFQESKYKHQHVMWQYGKNEEAKKW</sequence>
<dbReference type="GO" id="GO:0005794">
    <property type="term" value="C:Golgi apparatus"/>
    <property type="evidence" value="ECO:0007669"/>
    <property type="project" value="UniProtKB-SubCell"/>
</dbReference>
<reference evidence="27" key="1">
    <citation type="journal article" date="2023" name="DNA Res.">
        <title>Chromosome-level genome assembly of Phrynocephalus forsythii using third-generation DNA sequencing and Hi-C analysis.</title>
        <authorList>
            <person name="Qi Y."/>
            <person name="Zhao W."/>
            <person name="Zhao Y."/>
            <person name="Niu C."/>
            <person name="Cao S."/>
            <person name="Zhang Y."/>
        </authorList>
    </citation>
    <scope>NUCLEOTIDE SEQUENCE</scope>
    <source>
        <tissue evidence="27">Muscle</tissue>
    </source>
</reference>
<evidence type="ECO:0000256" key="18">
    <source>
        <dbReference type="ARBA" id="ARBA00023198"/>
    </source>
</evidence>
<dbReference type="GO" id="GO:0071651">
    <property type="term" value="P:positive regulation of chemokine (C-C motif) ligand 5 production"/>
    <property type="evidence" value="ECO:0007669"/>
    <property type="project" value="UniProtKB-ARBA"/>
</dbReference>
<dbReference type="GO" id="GO:0005769">
    <property type="term" value="C:early endosome"/>
    <property type="evidence" value="ECO:0007669"/>
    <property type="project" value="UniProtKB-SubCell"/>
</dbReference>
<evidence type="ECO:0000256" key="7">
    <source>
        <dbReference type="ARBA" id="ARBA00004603"/>
    </source>
</evidence>
<dbReference type="GO" id="GO:0001891">
    <property type="term" value="C:phagocytic cup"/>
    <property type="evidence" value="ECO:0007669"/>
    <property type="project" value="UniProtKB-SubCell"/>
</dbReference>
<dbReference type="GO" id="GO:0043123">
    <property type="term" value="P:positive regulation of canonical NF-kappaB signal transduction"/>
    <property type="evidence" value="ECO:0007669"/>
    <property type="project" value="TreeGrafter"/>
</dbReference>
<proteinExistence type="predicted"/>
<keyword evidence="12" id="KW-0519">Myristate</keyword>
<dbReference type="SUPFAM" id="SSF52200">
    <property type="entry name" value="Toll/Interleukin receptor TIR domain"/>
    <property type="match status" value="1"/>
</dbReference>
<evidence type="ECO:0000256" key="13">
    <source>
        <dbReference type="ARBA" id="ARBA00022753"/>
    </source>
</evidence>
<evidence type="ECO:0000256" key="2">
    <source>
        <dbReference type="ARBA" id="ARBA00004236"/>
    </source>
</evidence>
<evidence type="ECO:0000256" key="5">
    <source>
        <dbReference type="ARBA" id="ARBA00004496"/>
    </source>
</evidence>
<gene>
    <name evidence="27" type="ORF">JRQ81_013629</name>
</gene>
<dbReference type="GO" id="GO:0005770">
    <property type="term" value="C:late endosome"/>
    <property type="evidence" value="ECO:0007669"/>
    <property type="project" value="UniProtKB-SubCell"/>
</dbReference>
<keyword evidence="17" id="KW-0472">Membrane</keyword>
<evidence type="ECO:0000256" key="4">
    <source>
        <dbReference type="ARBA" id="ARBA00004412"/>
    </source>
</evidence>
<keyword evidence="9" id="KW-0963">Cytoplasm</keyword>
<keyword evidence="15" id="KW-0391">Immunity</keyword>
<dbReference type="InterPro" id="IPR000157">
    <property type="entry name" value="TIR_dom"/>
</dbReference>
<keyword evidence="19" id="KW-0966">Cell projection</keyword>
<dbReference type="GO" id="GO:0006897">
    <property type="term" value="P:endocytosis"/>
    <property type="evidence" value="ECO:0007669"/>
    <property type="project" value="UniProtKB-ARBA"/>
</dbReference>
<feature type="domain" description="TIR" evidence="26">
    <location>
        <begin position="63"/>
        <end position="219"/>
    </location>
</feature>
<accession>A0A9Q1B477</accession>
<evidence type="ECO:0000256" key="16">
    <source>
        <dbReference type="ARBA" id="ARBA00023034"/>
    </source>
</evidence>
<protein>
    <recommendedName>
        <fullName evidence="23">TIR domain-containing adapter molecule 2</fullName>
    </recommendedName>
    <alternativeName>
        <fullName evidence="24">TRIF-related adapter molecule</fullName>
    </alternativeName>
</protein>
<evidence type="ECO:0000256" key="11">
    <source>
        <dbReference type="ARBA" id="ARBA00022588"/>
    </source>
</evidence>
<comment type="subunit">
    <text evidence="22">Homodimer. Interacts with TLR4, TICAM1, IRF3 and IRF7 in response to LPS. Interacts with IL1R1, IL1RAP, IRAK2, IRAK3 and TRAF6. Interacts with protein kinase-inactive mutants of IRAK1 and IRAK4. Isoform 1 interacts with isoform 2; the interaction occurs in late endosomes and disrupts the interaction between isoform 1 and TICAM1. Interacts with MYD88; the interaction decreases after IL-18 stimulation in a time-dependent manner. Interacts with IL18R1 and IL18RAP. Interacts with TLR2. Interacts with RAB11FIP2.</text>
</comment>
<evidence type="ECO:0000256" key="15">
    <source>
        <dbReference type="ARBA" id="ARBA00022859"/>
    </source>
</evidence>
<dbReference type="GO" id="GO:2000494">
    <property type="term" value="P:positive regulation of interleukin-18-mediated signaling pathway"/>
    <property type="evidence" value="ECO:0007669"/>
    <property type="project" value="UniProtKB-ARBA"/>
</dbReference>
<dbReference type="Proteomes" id="UP001142489">
    <property type="component" value="Unassembled WGS sequence"/>
</dbReference>
<keyword evidence="11" id="KW-0399">Innate immunity</keyword>
<evidence type="ECO:0000256" key="14">
    <source>
        <dbReference type="ARBA" id="ARBA00022824"/>
    </source>
</evidence>
<evidence type="ECO:0000256" key="21">
    <source>
        <dbReference type="ARBA" id="ARBA00056963"/>
    </source>
</evidence>
<evidence type="ECO:0000256" key="6">
    <source>
        <dbReference type="ARBA" id="ARBA00004555"/>
    </source>
</evidence>
<keyword evidence="13" id="KW-0967">Endosome</keyword>
<evidence type="ECO:0000256" key="20">
    <source>
        <dbReference type="ARBA" id="ARBA00023288"/>
    </source>
</evidence>
<evidence type="ECO:0000259" key="26">
    <source>
        <dbReference type="PROSITE" id="PS50104"/>
    </source>
</evidence>
<evidence type="ECO:0000256" key="17">
    <source>
        <dbReference type="ARBA" id="ARBA00023136"/>
    </source>
</evidence>
<dbReference type="FunFam" id="3.40.50.10140:FF:000014">
    <property type="entry name" value="TIR domain-containing adapter molecule 2"/>
    <property type="match status" value="1"/>
</dbReference>
<evidence type="ECO:0000256" key="19">
    <source>
        <dbReference type="ARBA" id="ARBA00023273"/>
    </source>
</evidence>
<dbReference type="PANTHER" id="PTHR47230:SF2">
    <property type="entry name" value="TIR DOMAIN-CONTAINING ADAPTER MOLECULE 2"/>
    <property type="match status" value="1"/>
</dbReference>
<evidence type="ECO:0000256" key="24">
    <source>
        <dbReference type="ARBA" id="ARBA00080195"/>
    </source>
</evidence>
<dbReference type="GO" id="GO:0005783">
    <property type="term" value="C:endoplasmic reticulum"/>
    <property type="evidence" value="ECO:0007669"/>
    <property type="project" value="UniProtKB-SubCell"/>
</dbReference>
<evidence type="ECO:0000256" key="3">
    <source>
        <dbReference type="ARBA" id="ARBA00004240"/>
    </source>
</evidence>
<dbReference type="AlphaFoldDB" id="A0A9Q1B477"/>
<evidence type="ECO:0000256" key="10">
    <source>
        <dbReference type="ARBA" id="ARBA00022553"/>
    </source>
</evidence>
<evidence type="ECO:0000256" key="1">
    <source>
        <dbReference type="ARBA" id="ARBA00004231"/>
    </source>
</evidence>
<keyword evidence="18" id="KW-0395">Inflammatory response</keyword>
<dbReference type="GO" id="GO:0006954">
    <property type="term" value="P:inflammatory response"/>
    <property type="evidence" value="ECO:0007669"/>
    <property type="project" value="UniProtKB-KW"/>
</dbReference>
<dbReference type="PROSITE" id="PS50104">
    <property type="entry name" value="TIR"/>
    <property type="match status" value="1"/>
</dbReference>
<feature type="region of interest" description="Disordered" evidence="25">
    <location>
        <begin position="1"/>
        <end position="22"/>
    </location>
</feature>
<evidence type="ECO:0000313" key="28">
    <source>
        <dbReference type="Proteomes" id="UP001142489"/>
    </source>
</evidence>
<keyword evidence="20" id="KW-0449">Lipoprotein</keyword>
<comment type="caution">
    <text evidence="27">The sequence shown here is derived from an EMBL/GenBank/DDBJ whole genome shotgun (WGS) entry which is preliminary data.</text>
</comment>
<evidence type="ECO:0000256" key="9">
    <source>
        <dbReference type="ARBA" id="ARBA00022490"/>
    </source>
</evidence>
<keyword evidence="28" id="KW-1185">Reference proteome</keyword>
<dbReference type="GO" id="GO:0035666">
    <property type="term" value="P:TRIF-dependent toll-like receptor signaling pathway"/>
    <property type="evidence" value="ECO:0007669"/>
    <property type="project" value="InterPro"/>
</dbReference>
<keyword evidence="10" id="KW-0597">Phosphoprotein</keyword>
<evidence type="ECO:0000256" key="12">
    <source>
        <dbReference type="ARBA" id="ARBA00022707"/>
    </source>
</evidence>
<dbReference type="Gene3D" id="3.40.50.10140">
    <property type="entry name" value="Toll/interleukin-1 receptor homology (TIR) domain"/>
    <property type="match status" value="1"/>
</dbReference>
<evidence type="ECO:0000256" key="23">
    <source>
        <dbReference type="ARBA" id="ARBA00072691"/>
    </source>
</evidence>
<name>A0A9Q1B477_9SAUR</name>
<dbReference type="GO" id="GO:0045087">
    <property type="term" value="P:innate immune response"/>
    <property type="evidence" value="ECO:0007669"/>
    <property type="project" value="UniProtKB-KW"/>
</dbReference>
<evidence type="ECO:0000256" key="8">
    <source>
        <dbReference type="ARBA" id="ARBA00022475"/>
    </source>
</evidence>
<keyword evidence="16" id="KW-0333">Golgi apparatus</keyword>
<comment type="function">
    <text evidence="21">Functions as a sorting adapter in different signaling pathways to facilitate downstream signaling leading to type I interferon induction. In TLR4 signaling, physically bridges TLR4 and TICAM1 and functionally transmits signal to TICAM1 in early endosomes after endocytosis of TLR4. In TLR2 signaling, physically bridges TLR2 and MYD88 and is required for the TLR2-dependent movement of MYD88 to endosomes following ligand engagement. Involved in IL-18 signaling and is proposed to function as a sorting adapter for MYD88 in IL-18 signaling during adaptive immune response. Forms a complex with RAB11FIP2 that is recruited to the phagosomes to promote the activation of the actin-regulatory GTPases RAC1 and CDC42 and subsequent phagocytosis of Gram-negative bacteria.</text>
</comment>
<dbReference type="GO" id="GO:0032481">
    <property type="term" value="P:positive regulation of type I interferon production"/>
    <property type="evidence" value="ECO:0007669"/>
    <property type="project" value="TreeGrafter"/>
</dbReference>
<dbReference type="GO" id="GO:0035591">
    <property type="term" value="F:signaling adaptor activity"/>
    <property type="evidence" value="ECO:0007669"/>
    <property type="project" value="TreeGrafter"/>
</dbReference>
<keyword evidence="14" id="KW-0256">Endoplasmic reticulum</keyword>
<dbReference type="InterPro" id="IPR035897">
    <property type="entry name" value="Toll_tir_struct_dom_sf"/>
</dbReference>
<dbReference type="EMBL" id="JAPFRF010000004">
    <property type="protein sequence ID" value="KAJ7335688.1"/>
    <property type="molecule type" value="Genomic_DNA"/>
</dbReference>
<dbReference type="InterPro" id="IPR046946">
    <property type="entry name" value="TCAM1/2"/>
</dbReference>
<dbReference type="OrthoDB" id="62956at2759"/>
<organism evidence="27 28">
    <name type="scientific">Phrynocephalus forsythii</name>
    <dbReference type="NCBI Taxonomy" id="171643"/>
    <lineage>
        <taxon>Eukaryota</taxon>
        <taxon>Metazoa</taxon>
        <taxon>Chordata</taxon>
        <taxon>Craniata</taxon>
        <taxon>Vertebrata</taxon>
        <taxon>Euteleostomi</taxon>
        <taxon>Lepidosauria</taxon>
        <taxon>Squamata</taxon>
        <taxon>Bifurcata</taxon>
        <taxon>Unidentata</taxon>
        <taxon>Episquamata</taxon>
        <taxon>Toxicofera</taxon>
        <taxon>Iguania</taxon>
        <taxon>Acrodonta</taxon>
        <taxon>Agamidae</taxon>
        <taxon>Agaminae</taxon>
        <taxon>Phrynocephalus</taxon>
    </lineage>
</organism>
<evidence type="ECO:0000256" key="22">
    <source>
        <dbReference type="ARBA" id="ARBA00063028"/>
    </source>
</evidence>
<evidence type="ECO:0000313" key="27">
    <source>
        <dbReference type="EMBL" id="KAJ7335688.1"/>
    </source>
</evidence>
<keyword evidence="8" id="KW-1003">Cell membrane</keyword>
<evidence type="ECO:0000256" key="25">
    <source>
        <dbReference type="SAM" id="MobiDB-lite"/>
    </source>
</evidence>
<dbReference type="PANTHER" id="PTHR47230">
    <property type="entry name" value="TIR DOMAIN-CONTAINING ADAPTER MOLECULE 1"/>
    <property type="match status" value="1"/>
</dbReference>